<dbReference type="InterPro" id="IPR044751">
    <property type="entry name" value="Ion_transp-like_CBS"/>
</dbReference>
<organism evidence="11">
    <name type="scientific">mine drainage metagenome</name>
    <dbReference type="NCBI Taxonomy" id="410659"/>
    <lineage>
        <taxon>unclassified sequences</taxon>
        <taxon>metagenomes</taxon>
        <taxon>ecological metagenomes</taxon>
    </lineage>
</organism>
<dbReference type="InterPro" id="IPR005170">
    <property type="entry name" value="Transptr-assoc_dom"/>
</dbReference>
<evidence type="ECO:0000256" key="4">
    <source>
        <dbReference type="ARBA" id="ARBA00022737"/>
    </source>
</evidence>
<name>E6PZ26_9ZZZZ</name>
<dbReference type="InterPro" id="IPR002550">
    <property type="entry name" value="CNNM"/>
</dbReference>
<keyword evidence="4" id="KW-0677">Repeat</keyword>
<dbReference type="PROSITE" id="PS51371">
    <property type="entry name" value="CBS"/>
    <property type="match status" value="2"/>
</dbReference>
<dbReference type="InterPro" id="IPR000644">
    <property type="entry name" value="CBS_dom"/>
</dbReference>
<dbReference type="CDD" id="cd04590">
    <property type="entry name" value="CBS_pair_CorC_HlyC_assoc"/>
    <property type="match status" value="1"/>
</dbReference>
<dbReference type="SUPFAM" id="SSF56176">
    <property type="entry name" value="FAD-binding/transporter-associated domain-like"/>
    <property type="match status" value="1"/>
</dbReference>
<dbReference type="InterPro" id="IPR046342">
    <property type="entry name" value="CBS_dom_sf"/>
</dbReference>
<proteinExistence type="predicted"/>
<feature type="transmembrane region" description="Helical" evidence="8">
    <location>
        <begin position="61"/>
        <end position="80"/>
    </location>
</feature>
<evidence type="ECO:0000313" key="11">
    <source>
        <dbReference type="EMBL" id="CBI00185.1"/>
    </source>
</evidence>
<evidence type="ECO:0000259" key="10">
    <source>
        <dbReference type="PROSITE" id="PS51846"/>
    </source>
</evidence>
<gene>
    <name evidence="11" type="ORF">CARN3_1182</name>
</gene>
<feature type="domain" description="CBS" evidence="9">
    <location>
        <begin position="222"/>
        <end position="284"/>
    </location>
</feature>
<dbReference type="GO" id="GO:0005886">
    <property type="term" value="C:plasma membrane"/>
    <property type="evidence" value="ECO:0007669"/>
    <property type="project" value="UniProtKB-SubCell"/>
</dbReference>
<keyword evidence="5 8" id="KW-1133">Transmembrane helix</keyword>
<dbReference type="Pfam" id="PF00571">
    <property type="entry name" value="CBS"/>
    <property type="match status" value="2"/>
</dbReference>
<keyword evidence="3 8" id="KW-0812">Transmembrane</keyword>
<dbReference type="InterPro" id="IPR016169">
    <property type="entry name" value="FAD-bd_PCMH_sub2"/>
</dbReference>
<dbReference type="Pfam" id="PF03471">
    <property type="entry name" value="CorC_HlyC"/>
    <property type="match status" value="1"/>
</dbReference>
<feature type="transmembrane region" description="Helical" evidence="8">
    <location>
        <begin position="6"/>
        <end position="30"/>
    </location>
</feature>
<reference evidence="11" key="1">
    <citation type="submission" date="2009-10" db="EMBL/GenBank/DDBJ databases">
        <title>Diversity of trophic interactions inside an arsenic-rich microbial ecosystem.</title>
        <authorList>
            <person name="Bertin P.N."/>
            <person name="Heinrich-Salmeron A."/>
            <person name="Pelletier E."/>
            <person name="Goulhen-Chollet F."/>
            <person name="Arsene-Ploetze F."/>
            <person name="Gallien S."/>
            <person name="Calteau A."/>
            <person name="Vallenet D."/>
            <person name="Casiot C."/>
            <person name="Chane-Woon-Ming B."/>
            <person name="Giloteaux L."/>
            <person name="Barakat M."/>
            <person name="Bonnefoy V."/>
            <person name="Bruneel O."/>
            <person name="Chandler M."/>
            <person name="Cleiss J."/>
            <person name="Duran R."/>
            <person name="Elbaz-Poulichet F."/>
            <person name="Fonknechten N."/>
            <person name="Lauga B."/>
            <person name="Mornico D."/>
            <person name="Ortet P."/>
            <person name="Schaeffer C."/>
            <person name="Siguier P."/>
            <person name="Alexander Thil Smith A."/>
            <person name="Van Dorsselaer A."/>
            <person name="Weissenbach J."/>
            <person name="Medigue C."/>
            <person name="Le Paslier D."/>
        </authorList>
    </citation>
    <scope>NUCLEOTIDE SEQUENCE</scope>
</reference>
<dbReference type="SUPFAM" id="SSF54631">
    <property type="entry name" value="CBS-domain pair"/>
    <property type="match status" value="1"/>
</dbReference>
<keyword evidence="7 8" id="KW-0472">Membrane</keyword>
<feature type="transmembrane region" description="Helical" evidence="8">
    <location>
        <begin position="100"/>
        <end position="122"/>
    </location>
</feature>
<evidence type="ECO:0000256" key="5">
    <source>
        <dbReference type="ARBA" id="ARBA00022989"/>
    </source>
</evidence>
<protein>
    <recommendedName>
        <fullName evidence="12">Magnesium and cobalt efflux protein CorC</fullName>
    </recommendedName>
</protein>
<dbReference type="FunFam" id="3.10.580.10:FF:000002">
    <property type="entry name" value="Magnesium/cobalt efflux protein CorC"/>
    <property type="match status" value="1"/>
</dbReference>
<dbReference type="Pfam" id="PF01595">
    <property type="entry name" value="CNNM"/>
    <property type="match status" value="1"/>
</dbReference>
<dbReference type="PANTHER" id="PTHR43099">
    <property type="entry name" value="UPF0053 PROTEIN YRKA"/>
    <property type="match status" value="1"/>
</dbReference>
<keyword evidence="2" id="KW-1003">Cell membrane</keyword>
<dbReference type="EMBL" id="CABN01000101">
    <property type="protein sequence ID" value="CBI00185.1"/>
    <property type="molecule type" value="Genomic_DNA"/>
</dbReference>
<comment type="caution">
    <text evidence="11">The sequence shown here is derived from an EMBL/GenBank/DDBJ whole genome shotgun (WGS) entry which is preliminary data.</text>
</comment>
<evidence type="ECO:0008006" key="12">
    <source>
        <dbReference type="Google" id="ProtNLM"/>
    </source>
</evidence>
<evidence type="ECO:0000256" key="7">
    <source>
        <dbReference type="ARBA" id="ARBA00023136"/>
    </source>
</evidence>
<keyword evidence="6" id="KW-0129">CBS domain</keyword>
<evidence type="ECO:0000256" key="2">
    <source>
        <dbReference type="ARBA" id="ARBA00022475"/>
    </source>
</evidence>
<feature type="transmembrane region" description="Helical" evidence="8">
    <location>
        <begin position="134"/>
        <end position="152"/>
    </location>
</feature>
<dbReference type="InterPro" id="IPR051676">
    <property type="entry name" value="UPF0053_domain"/>
</dbReference>
<sequence>MRGLPLLQIVAVAGLILANGFFVAAEFALVSMRKTRIEQMVSAGVHGAGAVRRLVMDLEGFLPAVQLGVTLCSLALGWIGEPVAAGAVESLLGGIPHAEAISHVVSVVVGFALITYLHVLLGELAPKSLALRRVEAMAIAVAGPMLLFMAVTRPALRFLQKSARGVLAVFGVPLTHEASVHSPEELKLIATTARRMGLLPAFQERVIHRALELDEVTVREIMTPRQKIISLPSDLLIEAASASVIDHQHSRVPVYDETRGPEHIIGVVYAKDLARLMHFRRTAETRSASAPFVELRLSQLMRDVLMVPETKTVLDLIEDFQKRRRQMAIVVDEYGSTVGLVTAEDAIEQLTGELEDEFDDAARPVLTTASGALLLEGSVNLRDLETQMQWSLPRDGGVETLAGFVLMQLGKIPRGGESILYEGRRMTVTEMDGRRIRQVRVERMENADAEQSSRQGK</sequence>
<dbReference type="Gene3D" id="3.10.580.10">
    <property type="entry name" value="CBS-domain"/>
    <property type="match status" value="1"/>
</dbReference>
<dbReference type="PANTHER" id="PTHR43099:SF5">
    <property type="entry name" value="HLYC_CORC FAMILY TRANSPORTER"/>
    <property type="match status" value="1"/>
</dbReference>
<dbReference type="AlphaFoldDB" id="E6PZ26"/>
<comment type="subcellular location">
    <subcellularLocation>
        <location evidence="1">Cell membrane</location>
        <topology evidence="1">Multi-pass membrane protein</topology>
    </subcellularLocation>
</comment>
<feature type="domain" description="CBS" evidence="9">
    <location>
        <begin position="300"/>
        <end position="357"/>
    </location>
</feature>
<evidence type="ECO:0000256" key="6">
    <source>
        <dbReference type="ARBA" id="ARBA00023122"/>
    </source>
</evidence>
<dbReference type="SMART" id="SM00116">
    <property type="entry name" value="CBS"/>
    <property type="match status" value="2"/>
</dbReference>
<dbReference type="GO" id="GO:0050660">
    <property type="term" value="F:flavin adenine dinucleotide binding"/>
    <property type="evidence" value="ECO:0007669"/>
    <property type="project" value="InterPro"/>
</dbReference>
<evidence type="ECO:0000259" key="9">
    <source>
        <dbReference type="PROSITE" id="PS51371"/>
    </source>
</evidence>
<evidence type="ECO:0000256" key="3">
    <source>
        <dbReference type="ARBA" id="ARBA00022692"/>
    </source>
</evidence>
<accession>E6PZ26</accession>
<dbReference type="SMART" id="SM01091">
    <property type="entry name" value="CorC_HlyC"/>
    <property type="match status" value="1"/>
</dbReference>
<dbReference type="Gene3D" id="3.30.465.10">
    <property type="match status" value="1"/>
</dbReference>
<feature type="domain" description="CNNM transmembrane" evidence="10">
    <location>
        <begin position="1"/>
        <end position="203"/>
    </location>
</feature>
<dbReference type="PROSITE" id="PS51846">
    <property type="entry name" value="CNNM"/>
    <property type="match status" value="1"/>
</dbReference>
<dbReference type="InterPro" id="IPR036318">
    <property type="entry name" value="FAD-bd_PCMH-like_sf"/>
</dbReference>
<evidence type="ECO:0000256" key="8">
    <source>
        <dbReference type="SAM" id="Phobius"/>
    </source>
</evidence>
<evidence type="ECO:0000256" key="1">
    <source>
        <dbReference type="ARBA" id="ARBA00004651"/>
    </source>
</evidence>